<feature type="signal peptide" evidence="2">
    <location>
        <begin position="1"/>
        <end position="18"/>
    </location>
</feature>
<organism evidence="3 4">
    <name type="scientific">Puccinia graminis f. sp. tritici</name>
    <dbReference type="NCBI Taxonomy" id="56615"/>
    <lineage>
        <taxon>Eukaryota</taxon>
        <taxon>Fungi</taxon>
        <taxon>Dikarya</taxon>
        <taxon>Basidiomycota</taxon>
        <taxon>Pucciniomycotina</taxon>
        <taxon>Pucciniomycetes</taxon>
        <taxon>Pucciniales</taxon>
        <taxon>Pucciniaceae</taxon>
        <taxon>Puccinia</taxon>
    </lineage>
</organism>
<evidence type="ECO:0000313" key="3">
    <source>
        <dbReference type="EMBL" id="KAA1109782.1"/>
    </source>
</evidence>
<reference evidence="3 4" key="1">
    <citation type="submission" date="2019-05" db="EMBL/GenBank/DDBJ databases">
        <title>Emergence of the Ug99 lineage of the wheat stem rust pathogen through somatic hybridization.</title>
        <authorList>
            <person name="Li F."/>
            <person name="Upadhyaya N.M."/>
            <person name="Sperschneider J."/>
            <person name="Matny O."/>
            <person name="Nguyen-Phuc H."/>
            <person name="Mago R."/>
            <person name="Raley C."/>
            <person name="Miller M.E."/>
            <person name="Silverstein K.A.T."/>
            <person name="Henningsen E."/>
            <person name="Hirsch C.D."/>
            <person name="Visser B."/>
            <person name="Pretorius Z.A."/>
            <person name="Steffenson B.J."/>
            <person name="Schwessinger B."/>
            <person name="Dodds P.N."/>
            <person name="Figueroa M."/>
        </authorList>
    </citation>
    <scope>NUCLEOTIDE SEQUENCE [LARGE SCALE GENOMIC DNA]</scope>
    <source>
        <strain evidence="3 4">Ug99</strain>
    </source>
</reference>
<sequence>MLLHLLSLLLGIFQFSVGAPFPEDYLNQMARQLGQSATLRQASRDLVNPLKRGQWDYPSSPALEPNVLMTMSPTHPELSSYMNPVELAPAGMYEQPTQASHIEQSKRVRYDQSIPIQNLRQAGQPAETSHFHPHTGVGIDAQVFGSSLSAISEAGSSQEQVNHFSTSDLNPLTTSSTESEMDWLEDFFNDESNLVRLDFDNEQPESHKSEKQKEKLDDESTHTNHKHDGKTTRPYLGAEFFKQVQLHSLFHQPAHSFSERLKAVFSGSPNWPLNDLQGNMQELPLYNLIYHYQERCRSAINNVYHEFLVLSNSWVEVKKIGNWPVGLLMVTLENP</sequence>
<accession>A0A5B0Q9M6</accession>
<evidence type="ECO:0000256" key="2">
    <source>
        <dbReference type="SAM" id="SignalP"/>
    </source>
</evidence>
<feature type="chain" id="PRO_5022962081" evidence="2">
    <location>
        <begin position="19"/>
        <end position="335"/>
    </location>
</feature>
<proteinExistence type="predicted"/>
<gene>
    <name evidence="3" type="ORF">PGTUg99_034959</name>
</gene>
<name>A0A5B0Q9M6_PUCGR</name>
<evidence type="ECO:0000313" key="4">
    <source>
        <dbReference type="Proteomes" id="UP000325313"/>
    </source>
</evidence>
<comment type="caution">
    <text evidence="3">The sequence shown here is derived from an EMBL/GenBank/DDBJ whole genome shotgun (WGS) entry which is preliminary data.</text>
</comment>
<protein>
    <submittedName>
        <fullName evidence="3">Uncharacterized protein</fullName>
    </submittedName>
</protein>
<dbReference type="Proteomes" id="UP000325313">
    <property type="component" value="Unassembled WGS sequence"/>
</dbReference>
<evidence type="ECO:0000256" key="1">
    <source>
        <dbReference type="SAM" id="MobiDB-lite"/>
    </source>
</evidence>
<feature type="region of interest" description="Disordered" evidence="1">
    <location>
        <begin position="200"/>
        <end position="232"/>
    </location>
</feature>
<keyword evidence="2" id="KW-0732">Signal</keyword>
<dbReference type="EMBL" id="VDEP01000304">
    <property type="protein sequence ID" value="KAA1109782.1"/>
    <property type="molecule type" value="Genomic_DNA"/>
</dbReference>
<dbReference type="AlphaFoldDB" id="A0A5B0Q9M6"/>
<feature type="compositionally biased region" description="Basic and acidic residues" evidence="1">
    <location>
        <begin position="204"/>
        <end position="222"/>
    </location>
</feature>